<dbReference type="OrthoDB" id="4014468at2759"/>
<dbReference type="GeneID" id="5232393"/>
<protein>
    <recommendedName>
        <fullName evidence="3">RNase III domain-containing protein</fullName>
    </recommendedName>
</protein>
<name>A5E0H0_LODEL</name>
<proteinExistence type="predicted"/>
<dbReference type="KEGG" id="lel:PVL30_002598"/>
<dbReference type="OMA" id="HINHNAG"/>
<dbReference type="EMBL" id="CH981527">
    <property type="protein sequence ID" value="EDK44928.1"/>
    <property type="molecule type" value="Genomic_DNA"/>
</dbReference>
<evidence type="ECO:0000313" key="2">
    <source>
        <dbReference type="Proteomes" id="UP000001996"/>
    </source>
</evidence>
<evidence type="ECO:0000313" key="1">
    <source>
        <dbReference type="EMBL" id="EDK44928.1"/>
    </source>
</evidence>
<organism evidence="1 2">
    <name type="scientific">Lodderomyces elongisporus (strain ATCC 11503 / CBS 2605 / JCM 1781 / NBRC 1676 / NRRL YB-4239)</name>
    <name type="common">Yeast</name>
    <name type="synonym">Saccharomyces elongisporus</name>
    <dbReference type="NCBI Taxonomy" id="379508"/>
    <lineage>
        <taxon>Eukaryota</taxon>
        <taxon>Fungi</taxon>
        <taxon>Dikarya</taxon>
        <taxon>Ascomycota</taxon>
        <taxon>Saccharomycotina</taxon>
        <taxon>Pichiomycetes</taxon>
        <taxon>Debaryomycetaceae</taxon>
        <taxon>Candida/Lodderomyces clade</taxon>
        <taxon>Lodderomyces</taxon>
    </lineage>
</organism>
<accession>A5E0H0</accession>
<evidence type="ECO:0008006" key="3">
    <source>
        <dbReference type="Google" id="ProtNLM"/>
    </source>
</evidence>
<dbReference type="VEuPathDB" id="FungiDB:LELG_03107"/>
<gene>
    <name evidence="1" type="ORF">LELG_03107</name>
</gene>
<dbReference type="AlphaFoldDB" id="A5E0H0"/>
<dbReference type="Proteomes" id="UP000001996">
    <property type="component" value="Unassembled WGS sequence"/>
</dbReference>
<dbReference type="HOGENOM" id="CLU_1027005_0_0_1"/>
<reference evidence="1 2" key="1">
    <citation type="journal article" date="2009" name="Nature">
        <title>Evolution of pathogenicity and sexual reproduction in eight Candida genomes.</title>
        <authorList>
            <person name="Butler G."/>
            <person name="Rasmussen M.D."/>
            <person name="Lin M.F."/>
            <person name="Santos M.A."/>
            <person name="Sakthikumar S."/>
            <person name="Munro C.A."/>
            <person name="Rheinbay E."/>
            <person name="Grabherr M."/>
            <person name="Forche A."/>
            <person name="Reedy J.L."/>
            <person name="Agrafioti I."/>
            <person name="Arnaud M.B."/>
            <person name="Bates S."/>
            <person name="Brown A.J."/>
            <person name="Brunke S."/>
            <person name="Costanzo M.C."/>
            <person name="Fitzpatrick D.A."/>
            <person name="de Groot P.W."/>
            <person name="Harris D."/>
            <person name="Hoyer L.L."/>
            <person name="Hube B."/>
            <person name="Klis F.M."/>
            <person name="Kodira C."/>
            <person name="Lennard N."/>
            <person name="Logue M.E."/>
            <person name="Martin R."/>
            <person name="Neiman A.M."/>
            <person name="Nikolaou E."/>
            <person name="Quail M.A."/>
            <person name="Quinn J."/>
            <person name="Santos M.C."/>
            <person name="Schmitzberger F.F."/>
            <person name="Sherlock G."/>
            <person name="Shah P."/>
            <person name="Silverstein K.A."/>
            <person name="Skrzypek M.S."/>
            <person name="Soll D."/>
            <person name="Staggs R."/>
            <person name="Stansfield I."/>
            <person name="Stumpf M.P."/>
            <person name="Sudbery P.E."/>
            <person name="Srikantha T."/>
            <person name="Zeng Q."/>
            <person name="Berman J."/>
            <person name="Berriman M."/>
            <person name="Heitman J."/>
            <person name="Gow N.A."/>
            <person name="Lorenz M.C."/>
            <person name="Birren B.W."/>
            <person name="Kellis M."/>
            <person name="Cuomo C.A."/>
        </authorList>
    </citation>
    <scope>NUCLEOTIDE SEQUENCE [LARGE SCALE GENOMIC DNA]</scope>
    <source>
        <strain evidence="2">ATCC 11503 / BCRC 21390 / CBS 2605 / JCM 1781 / NBRC 1676 / NRRL YB-4239</strain>
    </source>
</reference>
<keyword evidence="2" id="KW-1185">Reference proteome</keyword>
<dbReference type="InParanoid" id="A5E0H0"/>
<sequence>MSGKCGLLNSWSLVCGSLRARLCSTKCFSNYYGCQYYFKHLAASLSYTATRLDRTHPNMNGQVKSMAGAERAQYKVKRDCQLKTGGEATLVLKYRHISAYLYPLNLLPRELQCISQGLHNQILPSTQHSNHHGWQVNQETERLRRHGKHIFQYYVLHHLKVFRTLSYLSNSELEILNDVETLLGHEIIEEFMRLNSLSQDVEIQSRFLKNEFIEKELFLQKKQKILKATTIGSFYTMVGIVHINHNAGYKEFMDKMMSGSRGFIEILKNQN</sequence>